<proteinExistence type="predicted"/>
<dbReference type="PANTHER" id="PTHR34129">
    <property type="entry name" value="BLR1139 PROTEIN"/>
    <property type="match status" value="1"/>
</dbReference>
<dbReference type="Gene3D" id="3.20.170.20">
    <property type="entry name" value="Protein of unknown function DUF952"/>
    <property type="match status" value="1"/>
</dbReference>
<evidence type="ECO:0000313" key="1">
    <source>
        <dbReference type="EMBL" id="PSF39007.1"/>
    </source>
</evidence>
<dbReference type="EMBL" id="PXOH01000002">
    <property type="protein sequence ID" value="PSF39007.1"/>
    <property type="molecule type" value="Genomic_DNA"/>
</dbReference>
<gene>
    <name evidence="1" type="ORF">C7H19_02845</name>
</gene>
<dbReference type="Proteomes" id="UP000239001">
    <property type="component" value="Unassembled WGS sequence"/>
</dbReference>
<dbReference type="RefSeq" id="WP_106455373.1">
    <property type="nucleotide sequence ID" value="NZ_PXOH01000002.1"/>
</dbReference>
<accession>A0A2T1M2V9</accession>
<keyword evidence="2" id="KW-1185">Reference proteome</keyword>
<protein>
    <submittedName>
        <fullName evidence="1">DUF952 domain-containing protein</fullName>
    </submittedName>
</protein>
<dbReference type="Pfam" id="PF06108">
    <property type="entry name" value="DUF952"/>
    <property type="match status" value="1"/>
</dbReference>
<dbReference type="PANTHER" id="PTHR34129:SF1">
    <property type="entry name" value="DUF952 DOMAIN-CONTAINING PROTEIN"/>
    <property type="match status" value="1"/>
</dbReference>
<comment type="caution">
    <text evidence="1">The sequence shown here is derived from an EMBL/GenBank/DDBJ whole genome shotgun (WGS) entry which is preliminary data.</text>
</comment>
<dbReference type="AlphaFoldDB" id="A0A2T1M2V9"/>
<sequence length="120" mass="13579">MIFHITSNQAWQQAQKQGEYTTVSLKNEGFIHCSTQEQVIKVANAFYLGHSDLIVLCIDEDKLINSVKWEEPAHQISDNPPVITSQEIFPHIYGAINLKAVTQIIPLIASENGFTWTRNI</sequence>
<dbReference type="OrthoDB" id="5638018at2"/>
<reference evidence="1 2" key="2">
    <citation type="submission" date="2018-03" db="EMBL/GenBank/DDBJ databases">
        <authorList>
            <person name="Keele B.F."/>
        </authorList>
    </citation>
    <scope>NUCLEOTIDE SEQUENCE [LARGE SCALE GENOMIC DNA]</scope>
    <source>
        <strain evidence="1 2">CCALA 016</strain>
    </source>
</reference>
<dbReference type="SUPFAM" id="SSF56399">
    <property type="entry name" value="ADP-ribosylation"/>
    <property type="match status" value="1"/>
</dbReference>
<name>A0A2T1M2V9_9CHRO</name>
<organism evidence="1 2">
    <name type="scientific">Aphanothece hegewaldii CCALA 016</name>
    <dbReference type="NCBI Taxonomy" id="2107694"/>
    <lineage>
        <taxon>Bacteria</taxon>
        <taxon>Bacillati</taxon>
        <taxon>Cyanobacteriota</taxon>
        <taxon>Cyanophyceae</taxon>
        <taxon>Oscillatoriophycideae</taxon>
        <taxon>Chroococcales</taxon>
        <taxon>Aphanothecaceae</taxon>
        <taxon>Aphanothece</taxon>
    </lineage>
</organism>
<reference evidence="1 2" key="1">
    <citation type="submission" date="2018-03" db="EMBL/GenBank/DDBJ databases">
        <title>The ancient ancestry and fast evolution of plastids.</title>
        <authorList>
            <person name="Moore K.R."/>
            <person name="Magnabosco C."/>
            <person name="Momper L."/>
            <person name="Gold D.A."/>
            <person name="Bosak T."/>
            <person name="Fournier G.P."/>
        </authorList>
    </citation>
    <scope>NUCLEOTIDE SEQUENCE [LARGE SCALE GENOMIC DNA]</scope>
    <source>
        <strain evidence="1 2">CCALA 016</strain>
    </source>
</reference>
<evidence type="ECO:0000313" key="2">
    <source>
        <dbReference type="Proteomes" id="UP000239001"/>
    </source>
</evidence>
<dbReference type="InterPro" id="IPR009297">
    <property type="entry name" value="DUF952"/>
</dbReference>